<evidence type="ECO:0000313" key="2">
    <source>
        <dbReference type="EMBL" id="RKD88550.1"/>
    </source>
</evidence>
<dbReference type="EMBL" id="RAPO01000005">
    <property type="protein sequence ID" value="RKD88550.1"/>
    <property type="molecule type" value="Genomic_DNA"/>
</dbReference>
<evidence type="ECO:0000256" key="1">
    <source>
        <dbReference type="SAM" id="MobiDB-lite"/>
    </source>
</evidence>
<dbReference type="AlphaFoldDB" id="A0A419VZV3"/>
<dbReference type="RefSeq" id="WP_147376666.1">
    <property type="nucleotide sequence ID" value="NZ_RAPO01000005.1"/>
</dbReference>
<sequence length="189" mass="21295">MRRRKFIVGVGIAFSLPGCLNERSPSETSDNNHDPTEDSDERDDNTDSQTDGNNSYTYDESRQDPIFIENTKEEEVIVKLSVEQKSDGETLVENVYSIPPKTGIEIPNIAKVENEYIVTAEYDENVDTFDWSVLTCAHEDGSEIGGETSLGVEIADDDLHIYHTDCDMVGAGDNQNLTYENHKEYMKEE</sequence>
<organism evidence="2 3">
    <name type="scientific">Halopiger aswanensis</name>
    <dbReference type="NCBI Taxonomy" id="148449"/>
    <lineage>
        <taxon>Archaea</taxon>
        <taxon>Methanobacteriati</taxon>
        <taxon>Methanobacteriota</taxon>
        <taxon>Stenosarchaea group</taxon>
        <taxon>Halobacteria</taxon>
        <taxon>Halobacteriales</taxon>
        <taxon>Natrialbaceae</taxon>
        <taxon>Halopiger</taxon>
    </lineage>
</organism>
<keyword evidence="3" id="KW-1185">Reference proteome</keyword>
<protein>
    <submittedName>
        <fullName evidence="2">Uncharacterized protein</fullName>
    </submittedName>
</protein>
<comment type="caution">
    <text evidence="2">The sequence shown here is derived from an EMBL/GenBank/DDBJ whole genome shotgun (WGS) entry which is preliminary data.</text>
</comment>
<feature type="compositionally biased region" description="Polar residues" evidence="1">
    <location>
        <begin position="47"/>
        <end position="58"/>
    </location>
</feature>
<reference evidence="2 3" key="1">
    <citation type="submission" date="2018-09" db="EMBL/GenBank/DDBJ databases">
        <title>Genomic Encyclopedia of Archaeal and Bacterial Type Strains, Phase II (KMG-II): from individual species to whole genera.</title>
        <authorList>
            <person name="Goeker M."/>
        </authorList>
    </citation>
    <scope>NUCLEOTIDE SEQUENCE [LARGE SCALE GENOMIC DNA]</scope>
    <source>
        <strain evidence="2 3">DSM 13151</strain>
    </source>
</reference>
<evidence type="ECO:0000313" key="3">
    <source>
        <dbReference type="Proteomes" id="UP000283805"/>
    </source>
</evidence>
<dbReference type="Proteomes" id="UP000283805">
    <property type="component" value="Unassembled WGS sequence"/>
</dbReference>
<feature type="region of interest" description="Disordered" evidence="1">
    <location>
        <begin position="17"/>
        <end position="68"/>
    </location>
</feature>
<gene>
    <name evidence="2" type="ORF">ATJ93_4204</name>
</gene>
<name>A0A419VZV3_9EURY</name>
<feature type="compositionally biased region" description="Acidic residues" evidence="1">
    <location>
        <begin position="37"/>
        <end position="46"/>
    </location>
</feature>
<proteinExistence type="predicted"/>
<accession>A0A419VZV3</accession>